<dbReference type="InterPro" id="IPR025392">
    <property type="entry name" value="DUF4124"/>
</dbReference>
<evidence type="ECO:0000313" key="2">
    <source>
        <dbReference type="EMBL" id="MCI2282461.1"/>
    </source>
</evidence>
<dbReference type="RefSeq" id="WP_242283205.1">
    <property type="nucleotide sequence ID" value="NZ_JAKKSL010000001.1"/>
</dbReference>
<comment type="caution">
    <text evidence="2">The sequence shown here is derived from an EMBL/GenBank/DDBJ whole genome shotgun (WGS) entry which is preliminary data.</text>
</comment>
<reference evidence="2" key="1">
    <citation type="submission" date="2022-01" db="EMBL/GenBank/DDBJ databases">
        <title>Colwellia maritima, isolated from seawater.</title>
        <authorList>
            <person name="Kristyanto S."/>
            <person name="Jung J."/>
            <person name="Jeon C.O."/>
        </authorList>
    </citation>
    <scope>NUCLEOTIDE SEQUENCE</scope>
    <source>
        <strain evidence="2">MSW7</strain>
    </source>
</reference>
<dbReference type="Proteomes" id="UP001139646">
    <property type="component" value="Unassembled WGS sequence"/>
</dbReference>
<dbReference type="Pfam" id="PF13511">
    <property type="entry name" value="DUF4124"/>
    <property type="match status" value="1"/>
</dbReference>
<name>A0ABS9WZ10_9GAMM</name>
<evidence type="ECO:0000313" key="3">
    <source>
        <dbReference type="Proteomes" id="UP001139646"/>
    </source>
</evidence>
<protein>
    <submittedName>
        <fullName evidence="2">DUF4124 domain-containing protein</fullName>
    </submittedName>
</protein>
<organism evidence="2 3">
    <name type="scientific">Colwellia maritima</name>
    <dbReference type="NCBI Taxonomy" id="2912588"/>
    <lineage>
        <taxon>Bacteria</taxon>
        <taxon>Pseudomonadati</taxon>
        <taxon>Pseudomonadota</taxon>
        <taxon>Gammaproteobacteria</taxon>
        <taxon>Alteromonadales</taxon>
        <taxon>Colwelliaceae</taxon>
        <taxon>Colwellia</taxon>
    </lineage>
</organism>
<gene>
    <name evidence="2" type="ORF">L3081_02445</name>
</gene>
<sequence>MCLLILISSISFAEVYKWIDEDGNIKFSQFPPENKQIKSEELAVTPQHSSSVKISEEQLIGNWRCISSDGNTFDIEINEDRTMSMILMGKMKGEMHGSGSYKE</sequence>
<dbReference type="EMBL" id="JAKKSL010000001">
    <property type="protein sequence ID" value="MCI2282461.1"/>
    <property type="molecule type" value="Genomic_DNA"/>
</dbReference>
<feature type="domain" description="DUF4124" evidence="1">
    <location>
        <begin position="2"/>
        <end position="47"/>
    </location>
</feature>
<evidence type="ECO:0000259" key="1">
    <source>
        <dbReference type="Pfam" id="PF13511"/>
    </source>
</evidence>
<proteinExistence type="predicted"/>
<accession>A0ABS9WZ10</accession>
<keyword evidence="3" id="KW-1185">Reference proteome</keyword>